<evidence type="ECO:0000313" key="4">
    <source>
        <dbReference type="EMBL" id="KSZ59313.1"/>
    </source>
</evidence>
<evidence type="ECO:0000259" key="3">
    <source>
        <dbReference type="Pfam" id="PF13360"/>
    </source>
</evidence>
<dbReference type="InterPro" id="IPR015943">
    <property type="entry name" value="WD40/YVTN_repeat-like_dom_sf"/>
</dbReference>
<dbReference type="Pfam" id="PF13360">
    <property type="entry name" value="PQQ_2"/>
    <property type="match status" value="2"/>
</dbReference>
<evidence type="ECO:0000256" key="1">
    <source>
        <dbReference type="SAM" id="MobiDB-lite"/>
    </source>
</evidence>
<dbReference type="PANTHER" id="PTHR34512:SF30">
    <property type="entry name" value="OUTER MEMBRANE PROTEIN ASSEMBLY FACTOR BAMB"/>
    <property type="match status" value="1"/>
</dbReference>
<keyword evidence="2" id="KW-0732">Signal</keyword>
<evidence type="ECO:0000313" key="5">
    <source>
        <dbReference type="Proteomes" id="UP000053060"/>
    </source>
</evidence>
<feature type="domain" description="Pyrrolo-quinoline quinone repeat" evidence="3">
    <location>
        <begin position="84"/>
        <end position="182"/>
    </location>
</feature>
<organism evidence="4 5">
    <name type="scientific">Rhodococcus pyridinivorans KG-16</name>
    <dbReference type="NCBI Taxonomy" id="1441730"/>
    <lineage>
        <taxon>Bacteria</taxon>
        <taxon>Bacillati</taxon>
        <taxon>Actinomycetota</taxon>
        <taxon>Actinomycetes</taxon>
        <taxon>Mycobacteriales</taxon>
        <taxon>Nocardiaceae</taxon>
        <taxon>Rhodococcus</taxon>
    </lineage>
</organism>
<accession>A0A0V9UMT0</accession>
<gene>
    <name evidence="4" type="ORF">Z045_08235</name>
</gene>
<dbReference type="RefSeq" id="WP_060651423.1">
    <property type="nucleotide sequence ID" value="NZ_AZXY01000003.1"/>
</dbReference>
<dbReference type="InterPro" id="IPR011047">
    <property type="entry name" value="Quinoprotein_ADH-like_sf"/>
</dbReference>
<dbReference type="SMART" id="SM00564">
    <property type="entry name" value="PQQ"/>
    <property type="match status" value="3"/>
</dbReference>
<protein>
    <submittedName>
        <fullName evidence="4">Cell surface protein</fullName>
    </submittedName>
</protein>
<dbReference type="SUPFAM" id="SSF50998">
    <property type="entry name" value="Quinoprotein alcohol dehydrogenase-like"/>
    <property type="match status" value="1"/>
</dbReference>
<feature type="domain" description="Pyrrolo-quinoline quinone repeat" evidence="3">
    <location>
        <begin position="267"/>
        <end position="402"/>
    </location>
</feature>
<dbReference type="PROSITE" id="PS51257">
    <property type="entry name" value="PROKAR_LIPOPROTEIN"/>
    <property type="match status" value="1"/>
</dbReference>
<sequence length="438" mass="44634">MRGVLRTAVPALTAVFALSACGGGAGTDDVLSSGGWPGRHSDARNSNTATAESVDDLAPGWSRPLGGPVGSPAGIAANGQVSVAAATEAGCNLFSFQMDTGRKRWCTRLAPAVTTITPVSDGVANIYVGEDGGLLSFNEHGQRRWRIPVSGSPRSAQFTSDGSLLVVTHFGQVNVVDPQTGHLEAPLFDLVPVPTVEDGQNLPRLASDHGLPACFGGSEDCPVATTPAVDTATDRVFVTVWRPGSDRSALVALRYTAGGDAVVTEEWSVPDLPGGAVTSPVLSADGSTVYVHDGEGALWALDAGTGEARWTHETGRPTALGPAVTEDGLLLLASADGSAPLTALRDGGDSVEVEWERTDVAPYGAPAVTADGRAYVVVDSEGGLAAAVLDLADGATLEEEPLDPSTGLPVGTGVGPGGEFVITTLDGDVVVLREPQSV</sequence>
<proteinExistence type="predicted"/>
<comment type="caution">
    <text evidence="4">The sequence shown here is derived from an EMBL/GenBank/DDBJ whole genome shotgun (WGS) entry which is preliminary data.</text>
</comment>
<dbReference type="Gene3D" id="2.130.10.10">
    <property type="entry name" value="YVTN repeat-like/Quinoprotein amine dehydrogenase"/>
    <property type="match status" value="2"/>
</dbReference>
<dbReference type="InterPro" id="IPR002372">
    <property type="entry name" value="PQQ_rpt_dom"/>
</dbReference>
<dbReference type="PATRIC" id="fig|1441730.3.peg.1720"/>
<dbReference type="InterPro" id="IPR018391">
    <property type="entry name" value="PQQ_b-propeller_rpt"/>
</dbReference>
<name>A0A0V9UMT0_9NOCA</name>
<evidence type="ECO:0000256" key="2">
    <source>
        <dbReference type="SAM" id="SignalP"/>
    </source>
</evidence>
<dbReference type="EMBL" id="AZXY01000003">
    <property type="protein sequence ID" value="KSZ59313.1"/>
    <property type="molecule type" value="Genomic_DNA"/>
</dbReference>
<feature type="signal peptide" evidence="2">
    <location>
        <begin position="1"/>
        <end position="22"/>
    </location>
</feature>
<reference evidence="4 5" key="2">
    <citation type="journal article" date="2016" name="Genome Announc.">
        <title>Draft Genome Sequence of a Versatile Hydrocarbon-Degrading Bacterium, Rhodococcus pyridinivorans Strain KG-16, Collected from Oil Fields in India.</title>
        <authorList>
            <person name="Aggarwal R.K."/>
            <person name="Dawar C."/>
            <person name="Phanindranath R."/>
            <person name="Mutnuri L."/>
            <person name="Dayal A.M."/>
        </authorList>
    </citation>
    <scope>NUCLEOTIDE SEQUENCE [LARGE SCALE GENOMIC DNA]</scope>
    <source>
        <strain evidence="4 5">KG-16</strain>
    </source>
</reference>
<reference evidence="5" key="1">
    <citation type="submission" date="2015-01" db="EMBL/GenBank/DDBJ databases">
        <title>Draft genome sequence of Rhodococcus pyridinivorans strain KG-16, a hydrocarbon-degrading bacterium.</title>
        <authorList>
            <person name="Aggarwal R.K."/>
            <person name="Dawar C."/>
        </authorList>
    </citation>
    <scope>NUCLEOTIDE SEQUENCE [LARGE SCALE GENOMIC DNA]</scope>
    <source>
        <strain evidence="5">KG-16</strain>
    </source>
</reference>
<dbReference type="Proteomes" id="UP000053060">
    <property type="component" value="Unassembled WGS sequence"/>
</dbReference>
<feature type="region of interest" description="Disordered" evidence="1">
    <location>
        <begin position="32"/>
        <end position="58"/>
    </location>
</feature>
<dbReference type="PANTHER" id="PTHR34512">
    <property type="entry name" value="CELL SURFACE PROTEIN"/>
    <property type="match status" value="1"/>
</dbReference>
<feature type="chain" id="PRO_5038991037" evidence="2">
    <location>
        <begin position="23"/>
        <end position="438"/>
    </location>
</feature>
<dbReference type="AlphaFoldDB" id="A0A0V9UMT0"/>